<evidence type="ECO:0000256" key="4">
    <source>
        <dbReference type="ARBA" id="ARBA00022989"/>
    </source>
</evidence>
<feature type="transmembrane region" description="Helical" evidence="7">
    <location>
        <begin position="484"/>
        <end position="506"/>
    </location>
</feature>
<accession>A0ABW0HR71</accession>
<feature type="transmembrane region" description="Helical" evidence="7">
    <location>
        <begin position="303"/>
        <end position="322"/>
    </location>
</feature>
<feature type="transmembrane region" description="Helical" evidence="7">
    <location>
        <begin position="349"/>
        <end position="375"/>
    </location>
</feature>
<comment type="similarity">
    <text evidence="6">Belongs to the ABC-4 integral membrane protein family.</text>
</comment>
<evidence type="ECO:0000313" key="9">
    <source>
        <dbReference type="EMBL" id="MFC5403721.1"/>
    </source>
</evidence>
<feature type="transmembrane region" description="Helical" evidence="7">
    <location>
        <begin position="527"/>
        <end position="551"/>
    </location>
</feature>
<dbReference type="InterPro" id="IPR050250">
    <property type="entry name" value="Macrolide_Exporter_MacB"/>
</dbReference>
<keyword evidence="4 7" id="KW-1133">Transmembrane helix</keyword>
<evidence type="ECO:0000256" key="6">
    <source>
        <dbReference type="ARBA" id="ARBA00038076"/>
    </source>
</evidence>
<feature type="transmembrane region" description="Helical" evidence="7">
    <location>
        <begin position="893"/>
        <end position="912"/>
    </location>
</feature>
<feature type="transmembrane region" description="Helical" evidence="7">
    <location>
        <begin position="833"/>
        <end position="855"/>
    </location>
</feature>
<gene>
    <name evidence="9" type="ORF">ACFPOF_13335</name>
</gene>
<feature type="transmembrane region" description="Helical" evidence="7">
    <location>
        <begin position="402"/>
        <end position="424"/>
    </location>
</feature>
<dbReference type="RefSeq" id="WP_378133357.1">
    <property type="nucleotide sequence ID" value="NZ_JBHSMI010000025.1"/>
</dbReference>
<proteinExistence type="inferred from homology"/>
<evidence type="ECO:0000256" key="7">
    <source>
        <dbReference type="SAM" id="Phobius"/>
    </source>
</evidence>
<evidence type="ECO:0000259" key="8">
    <source>
        <dbReference type="Pfam" id="PF02687"/>
    </source>
</evidence>
<evidence type="ECO:0000256" key="3">
    <source>
        <dbReference type="ARBA" id="ARBA00022692"/>
    </source>
</evidence>
<dbReference type="Proteomes" id="UP001596113">
    <property type="component" value="Unassembled WGS sequence"/>
</dbReference>
<feature type="transmembrane region" description="Helical" evidence="7">
    <location>
        <begin position="444"/>
        <end position="464"/>
    </location>
</feature>
<comment type="subcellular location">
    <subcellularLocation>
        <location evidence="1">Cell membrane</location>
        <topology evidence="1">Multi-pass membrane protein</topology>
    </subcellularLocation>
</comment>
<evidence type="ECO:0000256" key="5">
    <source>
        <dbReference type="ARBA" id="ARBA00023136"/>
    </source>
</evidence>
<keyword evidence="3 7" id="KW-0812">Transmembrane</keyword>
<evidence type="ECO:0000313" key="10">
    <source>
        <dbReference type="Proteomes" id="UP001596113"/>
    </source>
</evidence>
<keyword evidence="10" id="KW-1185">Reference proteome</keyword>
<dbReference type="PANTHER" id="PTHR30572">
    <property type="entry name" value="MEMBRANE COMPONENT OF TRANSPORTER-RELATED"/>
    <property type="match status" value="1"/>
</dbReference>
<evidence type="ECO:0000256" key="2">
    <source>
        <dbReference type="ARBA" id="ARBA00022475"/>
    </source>
</evidence>
<comment type="caution">
    <text evidence="9">The sequence shown here is derived from an EMBL/GenBank/DDBJ whole genome shotgun (WGS) entry which is preliminary data.</text>
</comment>
<keyword evidence="5 7" id="KW-0472">Membrane</keyword>
<dbReference type="EMBL" id="JBHSMI010000025">
    <property type="protein sequence ID" value="MFC5403721.1"/>
    <property type="molecule type" value="Genomic_DNA"/>
</dbReference>
<reference evidence="10" key="1">
    <citation type="journal article" date="2019" name="Int. J. Syst. Evol. Microbiol.">
        <title>The Global Catalogue of Microorganisms (GCM) 10K type strain sequencing project: providing services to taxonomists for standard genome sequencing and annotation.</title>
        <authorList>
            <consortium name="The Broad Institute Genomics Platform"/>
            <consortium name="The Broad Institute Genome Sequencing Center for Infectious Disease"/>
            <person name="Wu L."/>
            <person name="Ma J."/>
        </authorList>
    </citation>
    <scope>NUCLEOTIDE SEQUENCE [LARGE SCALE GENOMIC DNA]</scope>
    <source>
        <strain evidence="10">CGMCC 1.18575</strain>
    </source>
</reference>
<dbReference type="Pfam" id="PF02687">
    <property type="entry name" value="FtsX"/>
    <property type="match status" value="2"/>
</dbReference>
<feature type="transmembrane region" description="Helical" evidence="7">
    <location>
        <begin position="786"/>
        <end position="812"/>
    </location>
</feature>
<dbReference type="InterPro" id="IPR003838">
    <property type="entry name" value="ABC3_permease_C"/>
</dbReference>
<dbReference type="PANTHER" id="PTHR30572:SF4">
    <property type="entry name" value="ABC TRANSPORTER PERMEASE YTRF"/>
    <property type="match status" value="1"/>
</dbReference>
<sequence>MRVVVYLFLKMWQNRWFTLSTLAGLTVAAAFSMSIPMYADGTLKRLVAESLREETKGLPAASLYMKYQAAGGGETDSEGLAEVNRWIEEELPGRIAFPVEASSRRFALPPSTVRKMHSDEASSVGRLARMELASQSLPKEDMRIVEGKMPRDGMRESAVEALVLSETMNRNGWKIGDTFYYDAKKAEGGTKRLIVRIVGSYRLNDETAADLAIDGKEKLAETLLVGQETMETLLKDNGLSLDSAGWFYAFDLSEIRIGDLSPLIRELGRLEININQKLENTKVNVSFLDMLYDFKRQSLRLQAMLFALAAPVLAMATYFVTLNARQSLERQKGDIAVLHSRGASPKQIVLLYAIEAVILGAVALLIGLALAWFMAKTIGSAGGFLSFVNRRSIPVGWNAQTWLFGIVATSIAALATTIPVRKYAEASIVEHTRRRGGKNGRPAWHRYGLDVALLAVSGAGWYMLDSGRVASVDPTDGRIEPVIFVFPALFVFAAGLTCLRLFPLLLRFWKVVAGNRMPVTLHLTMTQLLRSASTFYPLMILLVLTIGLGVYDSSAARTMDANASDRIAYRYGSDVVLQTAWEGVQDEEDQNKTYYNEPPFGAYSRLEGVEAAARVMRSTAKIEIGGKPAGSGQLIGIDNVDFSKVAEFRKDLFSRHPSDYLDALGTTEQAALVSEAFAAKYGLKAGDALRLTIGYGNEPVVLVVVGTVPYWPSLYPEEYPFIVANLDYLYRQIEKIPYEVWLNMKPGAKLSPVLNALAERGIAVTRADDARGQVVALRNHPAQGGVFGILSLGFLVSLLVSLLGYLIFWFFALSRRSAQLGILRAMGLSRAQLTGMLLLEQLFTTGLSVAAGLGIGKAASRLYLPFLQGSSADGSPQVPPFRIVFEAADTMKLWAATGIMLFAGACALAWQLRRLRISQAVKLGEER</sequence>
<protein>
    <submittedName>
        <fullName evidence="9">FtsX-like permease family protein</fullName>
    </submittedName>
</protein>
<organism evidence="9 10">
    <name type="scientific">Cohnella soli</name>
    <dbReference type="NCBI Taxonomy" id="425005"/>
    <lineage>
        <taxon>Bacteria</taxon>
        <taxon>Bacillati</taxon>
        <taxon>Bacillota</taxon>
        <taxon>Bacilli</taxon>
        <taxon>Bacillales</taxon>
        <taxon>Paenibacillaceae</taxon>
        <taxon>Cohnella</taxon>
    </lineage>
</organism>
<evidence type="ECO:0000256" key="1">
    <source>
        <dbReference type="ARBA" id="ARBA00004651"/>
    </source>
</evidence>
<keyword evidence="2" id="KW-1003">Cell membrane</keyword>
<feature type="domain" description="ABC3 transporter permease C-terminal" evidence="8">
    <location>
        <begin position="312"/>
        <end position="425"/>
    </location>
</feature>
<name>A0ABW0HR71_9BACL</name>
<feature type="domain" description="ABC3 transporter permease C-terminal" evidence="8">
    <location>
        <begin position="794"/>
        <end position="916"/>
    </location>
</feature>